<name>A0A1G4J8C0_9SACH</name>
<dbReference type="EMBL" id="LT598463">
    <property type="protein sequence ID" value="SCU86176.1"/>
    <property type="molecule type" value="Genomic_DNA"/>
</dbReference>
<gene>
    <name evidence="1" type="ORF">LAMI_0D00760G</name>
</gene>
<dbReference type="STRING" id="1230905.A0A1G4J8C0"/>
<sequence>MGFNFYETIKPQSDGVSERIVSSGSQYIPELKTETISTGNQISEVPTLTSWFHGIISASLSKVNLYKAEIETQKSSAANELRNAREYVSENILTDKYESTEFLVPACISAVGAFAAGRIISNPQNWGFRSTLNKIGGILARNPSFLGRTLTSIPSRLILPWALALTTFKFLIPVTSQNAVEALEKDFLPPAARDYHKQISKWYAETVQASAHNLSSTSQKWLQGSIHRMRKFVIDQLSL</sequence>
<dbReference type="OrthoDB" id="4039294at2759"/>
<evidence type="ECO:0000313" key="1">
    <source>
        <dbReference type="EMBL" id="SCU86176.1"/>
    </source>
</evidence>
<organism evidence="1 2">
    <name type="scientific">Lachancea mirantina</name>
    <dbReference type="NCBI Taxonomy" id="1230905"/>
    <lineage>
        <taxon>Eukaryota</taxon>
        <taxon>Fungi</taxon>
        <taxon>Dikarya</taxon>
        <taxon>Ascomycota</taxon>
        <taxon>Saccharomycotina</taxon>
        <taxon>Saccharomycetes</taxon>
        <taxon>Saccharomycetales</taxon>
        <taxon>Saccharomycetaceae</taxon>
        <taxon>Lachancea</taxon>
    </lineage>
</organism>
<protein>
    <submittedName>
        <fullName evidence="1">LAMI_0D00760g1_1</fullName>
    </submittedName>
</protein>
<accession>A0A1G4J8C0</accession>
<dbReference type="AlphaFoldDB" id="A0A1G4J8C0"/>
<reference evidence="1 2" key="1">
    <citation type="submission" date="2016-03" db="EMBL/GenBank/DDBJ databases">
        <authorList>
            <person name="Devillers H."/>
        </authorList>
    </citation>
    <scope>NUCLEOTIDE SEQUENCE [LARGE SCALE GENOMIC DNA]</scope>
    <source>
        <strain evidence="1">CBS 11717</strain>
    </source>
</reference>
<proteinExistence type="predicted"/>
<dbReference type="Proteomes" id="UP000191024">
    <property type="component" value="Chromosome D"/>
</dbReference>
<keyword evidence="2" id="KW-1185">Reference proteome</keyword>
<evidence type="ECO:0000313" key="2">
    <source>
        <dbReference type="Proteomes" id="UP000191024"/>
    </source>
</evidence>